<dbReference type="AlphaFoldDB" id="M3GUP0"/>
<name>M3GUP0_9LEPT</name>
<gene>
    <name evidence="1" type="ORF">LEP1GSC188_2491</name>
</gene>
<reference evidence="1 2" key="1">
    <citation type="submission" date="2013-01" db="EMBL/GenBank/DDBJ databases">
        <authorList>
            <person name="Harkins D.M."/>
            <person name="Durkin A.S."/>
            <person name="Brinkac L.M."/>
            <person name="Haft D.H."/>
            <person name="Selengut J.D."/>
            <person name="Sanka R."/>
            <person name="DePew J."/>
            <person name="Purushe J."/>
            <person name="Tulsiani S.M."/>
            <person name="Graham G.C."/>
            <person name="Burns M.-A."/>
            <person name="Dohnt M.F."/>
            <person name="Smythe L.D."/>
            <person name="McKay D.B."/>
            <person name="Craig S.B."/>
            <person name="Vinetz J.M."/>
            <person name="Sutton G.G."/>
            <person name="Nierman W.C."/>
            <person name="Fouts D.E."/>
        </authorList>
    </citation>
    <scope>NUCLEOTIDE SEQUENCE [LARGE SCALE GENOMIC DNA]</scope>
    <source>
        <strain evidence="1 2">LT2116</strain>
    </source>
</reference>
<proteinExistence type="predicted"/>
<dbReference type="EMBL" id="AHOR02000061">
    <property type="protein sequence ID" value="EMF80255.1"/>
    <property type="molecule type" value="Genomic_DNA"/>
</dbReference>
<accession>M3GUP0</accession>
<dbReference type="Proteomes" id="UP000011770">
    <property type="component" value="Unassembled WGS sequence"/>
</dbReference>
<evidence type="ECO:0000313" key="2">
    <source>
        <dbReference type="Proteomes" id="UP000011770"/>
    </source>
</evidence>
<sequence>MDFPEPEGPIIAMNSPSSIRKETSFNTSSFFRKPHKTY</sequence>
<comment type="caution">
    <text evidence="1">The sequence shown here is derived from an EMBL/GenBank/DDBJ whole genome shotgun (WGS) entry which is preliminary data.</text>
</comment>
<protein>
    <submittedName>
        <fullName evidence="1">Uncharacterized protein</fullName>
    </submittedName>
</protein>
<evidence type="ECO:0000313" key="1">
    <source>
        <dbReference type="EMBL" id="EMF80255.1"/>
    </source>
</evidence>
<organism evidence="1 2">
    <name type="scientific">Leptospira weilii serovar Topaz str. LT2116</name>
    <dbReference type="NCBI Taxonomy" id="1088540"/>
    <lineage>
        <taxon>Bacteria</taxon>
        <taxon>Pseudomonadati</taxon>
        <taxon>Spirochaetota</taxon>
        <taxon>Spirochaetia</taxon>
        <taxon>Leptospirales</taxon>
        <taxon>Leptospiraceae</taxon>
        <taxon>Leptospira</taxon>
    </lineage>
</organism>